<feature type="transmembrane region" description="Helical" evidence="1">
    <location>
        <begin position="252"/>
        <end position="269"/>
    </location>
</feature>
<evidence type="ECO:0000313" key="2">
    <source>
        <dbReference type="EMBL" id="KAL3426593.1"/>
    </source>
</evidence>
<reference evidence="2 3" key="1">
    <citation type="submission" date="2024-06" db="EMBL/GenBank/DDBJ databases">
        <title>Complete genome of Phlyctema vagabunda strain 19-DSS-EL-015.</title>
        <authorList>
            <person name="Fiorenzani C."/>
        </authorList>
    </citation>
    <scope>NUCLEOTIDE SEQUENCE [LARGE SCALE GENOMIC DNA]</scope>
    <source>
        <strain evidence="2 3">19-DSS-EL-015</strain>
    </source>
</reference>
<keyword evidence="3" id="KW-1185">Reference proteome</keyword>
<gene>
    <name evidence="2" type="ORF">PVAG01_00102</name>
</gene>
<proteinExistence type="predicted"/>
<comment type="caution">
    <text evidence="2">The sequence shown here is derived from an EMBL/GenBank/DDBJ whole genome shotgun (WGS) entry which is preliminary data.</text>
</comment>
<accession>A0ABR4PTR7</accession>
<evidence type="ECO:0000256" key="1">
    <source>
        <dbReference type="SAM" id="Phobius"/>
    </source>
</evidence>
<keyword evidence="1" id="KW-0812">Transmembrane</keyword>
<keyword evidence="1" id="KW-1133">Transmembrane helix</keyword>
<organism evidence="2 3">
    <name type="scientific">Phlyctema vagabunda</name>
    <dbReference type="NCBI Taxonomy" id="108571"/>
    <lineage>
        <taxon>Eukaryota</taxon>
        <taxon>Fungi</taxon>
        <taxon>Dikarya</taxon>
        <taxon>Ascomycota</taxon>
        <taxon>Pezizomycotina</taxon>
        <taxon>Leotiomycetes</taxon>
        <taxon>Helotiales</taxon>
        <taxon>Dermateaceae</taxon>
        <taxon>Phlyctema</taxon>
    </lineage>
</organism>
<protein>
    <recommendedName>
        <fullName evidence="4">ER-bound oxygenase mpaB/mpaB'/Rubber oxygenase catalytic domain-containing protein</fullName>
    </recommendedName>
</protein>
<evidence type="ECO:0008006" key="4">
    <source>
        <dbReference type="Google" id="ProtNLM"/>
    </source>
</evidence>
<dbReference type="EMBL" id="JBFCZG010000001">
    <property type="protein sequence ID" value="KAL3426593.1"/>
    <property type="molecule type" value="Genomic_DNA"/>
</dbReference>
<sequence length="344" mass="39738">METARKRGYKWIQRELDTLDPYEDYEQIFRLATSYGGNDFLNSLFYCLVFPNFIVTEHGARVVWREDGGKVLRRATARMEDTETSNSAWWWYGPSDERCRASVESINQLHSSWAKRYPGVFSHNDDYVYTLAFIACFMHRLRRRLGLSDVQEKVRIASHLFMRDMAPLFYVEGRGSIHDFPDSFDACLRFCEDYEQLPHPGSEAGHLACAAIFDGFAFRWFPPSLRWLGRALPTALSLPSTIKIHRMKRNNAVLQAAILWLFRLFWLFVTKILPDPQDSFVECQEALSSADRVERVKSHSAIDKAFAPFFASSRKNESGWSGCPYHVKLGEVVENTTPGFDARI</sequence>
<name>A0ABR4PTR7_9HELO</name>
<evidence type="ECO:0000313" key="3">
    <source>
        <dbReference type="Proteomes" id="UP001629113"/>
    </source>
</evidence>
<keyword evidence="1" id="KW-0472">Membrane</keyword>
<dbReference type="Proteomes" id="UP001629113">
    <property type="component" value="Unassembled WGS sequence"/>
</dbReference>